<dbReference type="AlphaFoldDB" id="A0A1X7G617"/>
<sequence length="125" mass="13892">MASGLTLSDQQVETLAVEGFLWKMTRILTQSDPKAGPVLDTAEGRQTLRQQYERARGYGLETERDLGRYIVTAWTMGIDFDRRFPAMTQILKDPALTPTEKADAVERTALTLFALLAEGRKDGAA</sequence>
<dbReference type="Proteomes" id="UP000192936">
    <property type="component" value="Unassembled WGS sequence"/>
</dbReference>
<dbReference type="OrthoDB" id="7305517at2"/>
<protein>
    <submittedName>
        <fullName evidence="1">Uncharacterized protein</fullName>
    </submittedName>
</protein>
<dbReference type="EMBL" id="FXAK01000007">
    <property type="protein sequence ID" value="SMF64676.1"/>
    <property type="molecule type" value="Genomic_DNA"/>
</dbReference>
<evidence type="ECO:0000313" key="2">
    <source>
        <dbReference type="Proteomes" id="UP000192936"/>
    </source>
</evidence>
<evidence type="ECO:0000313" key="1">
    <source>
        <dbReference type="EMBL" id="SMF64676.1"/>
    </source>
</evidence>
<proteinExistence type="predicted"/>
<accession>A0A1X7G617</accession>
<dbReference type="RefSeq" id="WP_085087280.1">
    <property type="nucleotide sequence ID" value="NZ_FXAK01000007.1"/>
</dbReference>
<name>A0A1X7G617_9PROT</name>
<reference evidence="1 2" key="1">
    <citation type="submission" date="2017-04" db="EMBL/GenBank/DDBJ databases">
        <authorList>
            <person name="Afonso C.L."/>
            <person name="Miller P.J."/>
            <person name="Scott M.A."/>
            <person name="Spackman E."/>
            <person name="Goraichik I."/>
            <person name="Dimitrov K.M."/>
            <person name="Suarez D.L."/>
            <person name="Swayne D.E."/>
        </authorList>
    </citation>
    <scope>NUCLEOTIDE SEQUENCE [LARGE SCALE GENOMIC DNA]</scope>
    <source>
        <strain evidence="1 2">A2P</strain>
    </source>
</reference>
<gene>
    <name evidence="1" type="ORF">SAMN02982917_3336</name>
</gene>
<organism evidence="1 2">
    <name type="scientific">Azospirillum oryzae</name>
    <dbReference type="NCBI Taxonomy" id="286727"/>
    <lineage>
        <taxon>Bacteria</taxon>
        <taxon>Pseudomonadati</taxon>
        <taxon>Pseudomonadota</taxon>
        <taxon>Alphaproteobacteria</taxon>
        <taxon>Rhodospirillales</taxon>
        <taxon>Azospirillaceae</taxon>
        <taxon>Azospirillum</taxon>
    </lineage>
</organism>
<dbReference type="STRING" id="286727.SAMN02982917_3336"/>